<sequence>MLAGFKCINLLRNDGHIWSIFVTNSAAGVAKADADESETVFFPSALGTAPSYEEYHGAFTEITTISNLRQ</sequence>
<evidence type="ECO:0000313" key="2">
    <source>
        <dbReference type="Proteomes" id="UP000272942"/>
    </source>
</evidence>
<reference evidence="1 2" key="2">
    <citation type="submission" date="2018-11" db="EMBL/GenBank/DDBJ databases">
        <authorList>
            <consortium name="Pathogen Informatics"/>
        </authorList>
    </citation>
    <scope>NUCLEOTIDE SEQUENCE [LARGE SCALE GENOMIC DNA]</scope>
    <source>
        <strain evidence="1 2">Egypt</strain>
    </source>
</reference>
<protein>
    <submittedName>
        <fullName evidence="3">Calpain catalytic domain-containing protein</fullName>
    </submittedName>
</protein>
<dbReference type="WBParaSite" id="ECPE_0000216201-mRNA-1">
    <property type="protein sequence ID" value="ECPE_0000216201-mRNA-1"/>
    <property type="gene ID" value="ECPE_0000216201"/>
</dbReference>
<proteinExistence type="predicted"/>
<keyword evidence="2" id="KW-1185">Reference proteome</keyword>
<evidence type="ECO:0000313" key="1">
    <source>
        <dbReference type="EMBL" id="VDP65615.1"/>
    </source>
</evidence>
<accession>A0A183A5C7</accession>
<organism evidence="3">
    <name type="scientific">Echinostoma caproni</name>
    <dbReference type="NCBI Taxonomy" id="27848"/>
    <lineage>
        <taxon>Eukaryota</taxon>
        <taxon>Metazoa</taxon>
        <taxon>Spiralia</taxon>
        <taxon>Lophotrochozoa</taxon>
        <taxon>Platyhelminthes</taxon>
        <taxon>Trematoda</taxon>
        <taxon>Digenea</taxon>
        <taxon>Plagiorchiida</taxon>
        <taxon>Echinostomata</taxon>
        <taxon>Echinostomatoidea</taxon>
        <taxon>Echinostomatidae</taxon>
        <taxon>Echinostoma</taxon>
    </lineage>
</organism>
<dbReference type="Proteomes" id="UP000272942">
    <property type="component" value="Unassembled WGS sequence"/>
</dbReference>
<name>A0A183A5C7_9TREM</name>
<dbReference type="AlphaFoldDB" id="A0A183A5C7"/>
<dbReference type="EMBL" id="UZAN01039445">
    <property type="protein sequence ID" value="VDP65615.1"/>
    <property type="molecule type" value="Genomic_DNA"/>
</dbReference>
<evidence type="ECO:0000313" key="3">
    <source>
        <dbReference type="WBParaSite" id="ECPE_0000216201-mRNA-1"/>
    </source>
</evidence>
<reference evidence="3" key="1">
    <citation type="submission" date="2016-06" db="UniProtKB">
        <authorList>
            <consortium name="WormBaseParasite"/>
        </authorList>
    </citation>
    <scope>IDENTIFICATION</scope>
</reference>
<gene>
    <name evidence="1" type="ORF">ECPE_LOCUS2162</name>
</gene>